<reference evidence="1" key="1">
    <citation type="submission" date="2018-05" db="EMBL/GenBank/DDBJ databases">
        <authorList>
            <person name="Lanie J.A."/>
            <person name="Ng W.-L."/>
            <person name="Kazmierczak K.M."/>
            <person name="Andrzejewski T.M."/>
            <person name="Davidsen T.M."/>
            <person name="Wayne K.J."/>
            <person name="Tettelin H."/>
            <person name="Glass J.I."/>
            <person name="Rusch D."/>
            <person name="Podicherti R."/>
            <person name="Tsui H.-C.T."/>
            <person name="Winkler M.E."/>
        </authorList>
    </citation>
    <scope>NUCLEOTIDE SEQUENCE</scope>
</reference>
<evidence type="ECO:0000313" key="1">
    <source>
        <dbReference type="EMBL" id="SVC61662.1"/>
    </source>
</evidence>
<sequence>GAKVAWLSVDSEDNEQERCLMYFIEAIRLVEPAIAPDAVSARESKSNQAIHYVATDLLNDIALCSPIPCHGASP</sequence>
<dbReference type="AlphaFoldDB" id="A0A382NPJ4"/>
<organism evidence="1">
    <name type="scientific">marine metagenome</name>
    <dbReference type="NCBI Taxonomy" id="408172"/>
    <lineage>
        <taxon>unclassified sequences</taxon>
        <taxon>metagenomes</taxon>
        <taxon>ecological metagenomes</taxon>
    </lineage>
</organism>
<accession>A0A382NPJ4</accession>
<dbReference type="EMBL" id="UINC01101104">
    <property type="protein sequence ID" value="SVC61662.1"/>
    <property type="molecule type" value="Genomic_DNA"/>
</dbReference>
<gene>
    <name evidence="1" type="ORF">METZ01_LOCUS314516</name>
</gene>
<feature type="non-terminal residue" evidence="1">
    <location>
        <position position="1"/>
    </location>
</feature>
<name>A0A382NPJ4_9ZZZZ</name>
<protein>
    <submittedName>
        <fullName evidence="1">Uncharacterized protein</fullName>
    </submittedName>
</protein>
<proteinExistence type="predicted"/>